<reference evidence="6" key="2">
    <citation type="journal article" date="2009" name="Fungal Genet. Biol.">
        <title>The 2008 update of the Aspergillus nidulans genome annotation: a community effort.</title>
        <authorList>
            <person name="Wortman J.R."/>
            <person name="Gilsenan J.M."/>
            <person name="Joardar V."/>
            <person name="Deegan J."/>
            <person name="Clutterbuck J."/>
            <person name="Andersen M.R."/>
            <person name="Archer D."/>
            <person name="Bencina M."/>
            <person name="Braus G."/>
            <person name="Coutinho P."/>
            <person name="von Dohren H."/>
            <person name="Doonan J."/>
            <person name="Driessen A.J."/>
            <person name="Durek P."/>
            <person name="Espeso E."/>
            <person name="Fekete E."/>
            <person name="Flipphi M."/>
            <person name="Estrada C.G."/>
            <person name="Geysens S."/>
            <person name="Goldman G."/>
            <person name="de Groot P.W."/>
            <person name="Hansen K."/>
            <person name="Harris S.D."/>
            <person name="Heinekamp T."/>
            <person name="Helmstaedt K."/>
            <person name="Henrissat B."/>
            <person name="Hofmann G."/>
            <person name="Homan T."/>
            <person name="Horio T."/>
            <person name="Horiuchi H."/>
            <person name="James S."/>
            <person name="Jones M."/>
            <person name="Karaffa L."/>
            <person name="Karanyi Z."/>
            <person name="Kato M."/>
            <person name="Keller N."/>
            <person name="Kelly D.E."/>
            <person name="Kiel J.A."/>
            <person name="Kim J.M."/>
            <person name="van der Klei I.J."/>
            <person name="Klis F.M."/>
            <person name="Kovalchuk A."/>
            <person name="Krasevec N."/>
            <person name="Kubicek C.P."/>
            <person name="Liu B."/>
            <person name="Maccabe A."/>
            <person name="Meyer V."/>
            <person name="Mirabito P."/>
            <person name="Miskei M."/>
            <person name="Mos M."/>
            <person name="Mullins J."/>
            <person name="Nelson D.R."/>
            <person name="Nielsen J."/>
            <person name="Oakley B.R."/>
            <person name="Osmani S.A."/>
            <person name="Pakula T."/>
            <person name="Paszewski A."/>
            <person name="Paulsen I."/>
            <person name="Pilsyk S."/>
            <person name="Pocsi I."/>
            <person name="Punt P.J."/>
            <person name="Ram A.F."/>
            <person name="Ren Q."/>
            <person name="Robellet X."/>
            <person name="Robson G."/>
            <person name="Seiboth B."/>
            <person name="van Solingen P."/>
            <person name="Specht T."/>
            <person name="Sun J."/>
            <person name="Taheri-Talesh N."/>
            <person name="Takeshita N."/>
            <person name="Ussery D."/>
            <person name="vanKuyk P.A."/>
            <person name="Visser H."/>
            <person name="van de Vondervoort P.J."/>
            <person name="de Vries R.P."/>
            <person name="Walton J."/>
            <person name="Xiang X."/>
            <person name="Xiong Y."/>
            <person name="Zeng A.P."/>
            <person name="Brandt B.W."/>
            <person name="Cornell M.J."/>
            <person name="van den Hondel C.A."/>
            <person name="Visser J."/>
            <person name="Oliver S.G."/>
            <person name="Turner G."/>
        </authorList>
    </citation>
    <scope>GENOME REANNOTATION</scope>
    <source>
        <strain evidence="6">FGSC A4 / ATCC 38163 / CBS 112.46 / NRRL 194 / M139</strain>
    </source>
</reference>
<dbReference type="PANTHER" id="PTHR43364">
    <property type="entry name" value="NADH-SPECIFIC METHYLGLYOXAL REDUCTASE-RELATED"/>
    <property type="match status" value="1"/>
</dbReference>
<dbReference type="CDD" id="cd19146">
    <property type="entry name" value="AKR_AKR9A1-2"/>
    <property type="match status" value="1"/>
</dbReference>
<name>Q5BCW4_EMENI</name>
<gene>
    <name evidence="5" type="ORF">ANIA_01616</name>
</gene>
<protein>
    <recommendedName>
        <fullName evidence="4">NADP-dependent oxidoreductase domain-containing protein</fullName>
    </recommendedName>
</protein>
<dbReference type="Pfam" id="PF00248">
    <property type="entry name" value="Aldo_ket_red"/>
    <property type="match status" value="2"/>
</dbReference>
<proteinExistence type="inferred from homology"/>
<dbReference type="InterPro" id="IPR050523">
    <property type="entry name" value="AKR_Detox_Biosynth"/>
</dbReference>
<keyword evidence="6" id="KW-1185">Reference proteome</keyword>
<reference evidence="6" key="1">
    <citation type="journal article" date="2005" name="Nature">
        <title>Sequencing of Aspergillus nidulans and comparative analysis with A. fumigatus and A. oryzae.</title>
        <authorList>
            <person name="Galagan J.E."/>
            <person name="Calvo S.E."/>
            <person name="Cuomo C."/>
            <person name="Ma L.J."/>
            <person name="Wortman J.R."/>
            <person name="Batzoglou S."/>
            <person name="Lee S.I."/>
            <person name="Basturkmen M."/>
            <person name="Spevak C.C."/>
            <person name="Clutterbuck J."/>
            <person name="Kapitonov V."/>
            <person name="Jurka J."/>
            <person name="Scazzocchio C."/>
            <person name="Farman M."/>
            <person name="Butler J."/>
            <person name="Purcell S."/>
            <person name="Harris S."/>
            <person name="Braus G.H."/>
            <person name="Draht O."/>
            <person name="Busch S."/>
            <person name="D'Enfert C."/>
            <person name="Bouchier C."/>
            <person name="Goldman G.H."/>
            <person name="Bell-Pedersen D."/>
            <person name="Griffiths-Jones S."/>
            <person name="Doonan J.H."/>
            <person name="Yu J."/>
            <person name="Vienken K."/>
            <person name="Pain A."/>
            <person name="Freitag M."/>
            <person name="Selker E.U."/>
            <person name="Archer D.B."/>
            <person name="Penalva M.A."/>
            <person name="Oakley B.R."/>
            <person name="Momany M."/>
            <person name="Tanaka T."/>
            <person name="Kumagai T."/>
            <person name="Asai K."/>
            <person name="Machida M."/>
            <person name="Nierman W.C."/>
            <person name="Denning D.W."/>
            <person name="Caddick M."/>
            <person name="Hynes M."/>
            <person name="Paoletti M."/>
            <person name="Fischer R."/>
            <person name="Miller B."/>
            <person name="Dyer P."/>
            <person name="Sachs M.S."/>
            <person name="Osmani S.A."/>
            <person name="Birren B.W."/>
        </authorList>
    </citation>
    <scope>NUCLEOTIDE SEQUENCE [LARGE SCALE GENOMIC DNA]</scope>
    <source>
        <strain evidence="6">FGSC A4 / ATCC 38163 / CBS 112.46 / NRRL 194 / M139</strain>
    </source>
</reference>
<keyword evidence="2" id="KW-0560">Oxidoreductase</keyword>
<sequence>MSMFPPAPKPPTLLGYHRVLSPSAGVKVSPLCLGAMNFGDAWKEYMGECNKEQTFALLDAFYEAGGNFIDTANNYQQEESEKWIGEWLKKRGNRDQMVIATKYTTGFRTSHRATEPLQSNFVGNSFKSMRVSVDNSLRKLQTDYIDILYLHWWDFTTSVEEVMHGLNSLVTAGKVLYLGVSDTPAWVVVKANDYARAHGLKPFSVYQGKWNAAYRDMEREIVPMCRDQGMGIAPWAPLGGGKFKSAEARKAASSGGSNRGAEMSESDIRISDALEKIAERKKTTLHAIVSHPCQYPYLYSITDQCPCQALAYVMHKTPNVFPIVGQRKIEHLKANIEALSISLSDADMDEIDGATEFDVGFPMSFIFREFTGRNTAADVWLTKASALIDAPPQPGPVRHREAER</sequence>
<organism evidence="5 6">
    <name type="scientific">Emericella nidulans (strain FGSC A4 / ATCC 38163 / CBS 112.46 / NRRL 194 / M139)</name>
    <name type="common">Aspergillus nidulans</name>
    <dbReference type="NCBI Taxonomy" id="227321"/>
    <lineage>
        <taxon>Eukaryota</taxon>
        <taxon>Fungi</taxon>
        <taxon>Dikarya</taxon>
        <taxon>Ascomycota</taxon>
        <taxon>Pezizomycotina</taxon>
        <taxon>Eurotiomycetes</taxon>
        <taxon>Eurotiomycetidae</taxon>
        <taxon>Eurotiales</taxon>
        <taxon>Aspergillaceae</taxon>
        <taxon>Aspergillus</taxon>
        <taxon>Aspergillus subgen. Nidulantes</taxon>
    </lineage>
</organism>
<accession>C8VNB3</accession>
<dbReference type="SUPFAM" id="SSF51430">
    <property type="entry name" value="NAD(P)-linked oxidoreductase"/>
    <property type="match status" value="1"/>
</dbReference>
<comment type="similarity">
    <text evidence="3">Belongs to the aldo/keto reductase family. Aldo/keto reductase 2 subfamily.</text>
</comment>
<dbReference type="InterPro" id="IPR036812">
    <property type="entry name" value="NAD(P)_OxRdtase_dom_sf"/>
</dbReference>
<feature type="domain" description="NADP-dependent oxidoreductase" evidence="4">
    <location>
        <begin position="309"/>
        <end position="354"/>
    </location>
</feature>
<dbReference type="InParanoid" id="Q5BCW4"/>
<dbReference type="HOGENOM" id="CLU_023205_2_2_1"/>
<accession>Q5BCW4</accession>
<dbReference type="Proteomes" id="UP000000560">
    <property type="component" value="Chromosome VII"/>
</dbReference>
<dbReference type="Gene3D" id="3.20.20.100">
    <property type="entry name" value="NADP-dependent oxidoreductase domain"/>
    <property type="match status" value="1"/>
</dbReference>
<dbReference type="InterPro" id="IPR023210">
    <property type="entry name" value="NADP_OxRdtase_dom"/>
</dbReference>
<dbReference type="OrthoDB" id="48988at2759"/>
<dbReference type="RefSeq" id="XP_659220.1">
    <property type="nucleotide sequence ID" value="XM_654128.2"/>
</dbReference>
<keyword evidence="1" id="KW-0521">NADP</keyword>
<evidence type="ECO:0000313" key="6">
    <source>
        <dbReference type="Proteomes" id="UP000000560"/>
    </source>
</evidence>
<dbReference type="KEGG" id="ani:ANIA_01616"/>
<dbReference type="GO" id="GO:0016491">
    <property type="term" value="F:oxidoreductase activity"/>
    <property type="evidence" value="ECO:0007669"/>
    <property type="project" value="UniProtKB-KW"/>
</dbReference>
<evidence type="ECO:0000256" key="3">
    <source>
        <dbReference type="ARBA" id="ARBA00038157"/>
    </source>
</evidence>
<dbReference type="eggNOG" id="KOG1575">
    <property type="taxonomic scope" value="Eukaryota"/>
</dbReference>
<evidence type="ECO:0000256" key="1">
    <source>
        <dbReference type="ARBA" id="ARBA00022857"/>
    </source>
</evidence>
<dbReference type="AlphaFoldDB" id="Q5BCW4"/>
<feature type="domain" description="NADP-dependent oxidoreductase" evidence="4">
    <location>
        <begin position="30"/>
        <end position="288"/>
    </location>
</feature>
<dbReference type="OMA" id="KANEPFW"/>
<dbReference type="EMBL" id="BN001307">
    <property type="protein sequence ID" value="CBF85228.1"/>
    <property type="molecule type" value="Genomic_DNA"/>
</dbReference>
<dbReference type="PANTHER" id="PTHR43364:SF7">
    <property type="entry name" value="NADP-DEPENDENT OXIDOREDUCTASE DOMAIN-CONTAINING PROTEIN-RELATED"/>
    <property type="match status" value="1"/>
</dbReference>
<evidence type="ECO:0000259" key="4">
    <source>
        <dbReference type="Pfam" id="PF00248"/>
    </source>
</evidence>
<evidence type="ECO:0000313" key="5">
    <source>
        <dbReference type="EMBL" id="CBF85228.1"/>
    </source>
</evidence>
<evidence type="ECO:0000256" key="2">
    <source>
        <dbReference type="ARBA" id="ARBA00023002"/>
    </source>
</evidence>
<dbReference type="GeneID" id="2874625"/>